<dbReference type="AlphaFoldDB" id="A0A5N5QAY3"/>
<dbReference type="SMART" id="SM00744">
    <property type="entry name" value="RINGv"/>
    <property type="match status" value="1"/>
</dbReference>
<dbReference type="OrthoDB" id="8062037at2759"/>
<comment type="caution">
    <text evidence="7">The sequence shown here is derived from an EMBL/GenBank/DDBJ whole genome shotgun (WGS) entry which is preliminary data.</text>
</comment>
<evidence type="ECO:0000259" key="6">
    <source>
        <dbReference type="PROSITE" id="PS50089"/>
    </source>
</evidence>
<feature type="region of interest" description="Disordered" evidence="5">
    <location>
        <begin position="354"/>
        <end position="405"/>
    </location>
</feature>
<dbReference type="InterPro" id="IPR011016">
    <property type="entry name" value="Znf_RING-CH"/>
</dbReference>
<feature type="compositionally biased region" description="Polar residues" evidence="5">
    <location>
        <begin position="305"/>
        <end position="316"/>
    </location>
</feature>
<sequence length="405" mass="42719">MTPGCWLRIHATSPEPLCASCNSSFIEQLPPSDDTQADDPRAFSAFNNLLNRDMPREQEHGVSGAIDPIGQLLGAVLGMRNLGPDATPPRMASPDSGSGSGPGPGSGLRGPTIQIRRDSDRQRSGSGMSFSFRSNSGSSIGGGLFGGFGRRDERERDRERERERERTEPPGLEEFLAAMFQGPPGGSNPNQGQTQGQGRGPPPLLQNMLMGLLGAGIGHPGVGVGSAGDGRWGDYALNQEALDQIITQLMESSHSAPVPVPEDMISNWPRTVLTPGNPLESHDCAVCKESFAFIPPDKGADSDPTKSTGDESQPQEALTLPCKHSFHVECIEPWVKVKGTCPVCRYELVPQNQRTQENNTPGGSGSGGGGGDSGSGNSRPGGTNRRPSEEGRMGSPMPPGAYALD</sequence>
<dbReference type="Gene3D" id="3.30.40.10">
    <property type="entry name" value="Zinc/RING finger domain, C3HC4 (zinc finger)"/>
    <property type="match status" value="1"/>
</dbReference>
<dbReference type="GO" id="GO:0008270">
    <property type="term" value="F:zinc ion binding"/>
    <property type="evidence" value="ECO:0007669"/>
    <property type="project" value="UniProtKB-KW"/>
</dbReference>
<feature type="domain" description="RING-type" evidence="6">
    <location>
        <begin position="284"/>
        <end position="345"/>
    </location>
</feature>
<evidence type="ECO:0000313" key="8">
    <source>
        <dbReference type="Proteomes" id="UP000383932"/>
    </source>
</evidence>
<feature type="compositionally biased region" description="Low complexity" evidence="5">
    <location>
        <begin position="124"/>
        <end position="138"/>
    </location>
</feature>
<gene>
    <name evidence="7" type="ORF">CTheo_7762</name>
</gene>
<evidence type="ECO:0000256" key="4">
    <source>
        <dbReference type="PROSITE-ProRule" id="PRU00175"/>
    </source>
</evidence>
<dbReference type="PANTHER" id="PTHR15710">
    <property type="entry name" value="E3 UBIQUITIN-PROTEIN LIGASE PRAJA"/>
    <property type="match status" value="1"/>
</dbReference>
<keyword evidence="1" id="KW-0479">Metal-binding</keyword>
<feature type="compositionally biased region" description="Low complexity" evidence="5">
    <location>
        <begin position="187"/>
        <end position="196"/>
    </location>
</feature>
<dbReference type="EMBL" id="SSOP01000368">
    <property type="protein sequence ID" value="KAB5588799.1"/>
    <property type="molecule type" value="Genomic_DNA"/>
</dbReference>
<evidence type="ECO:0000256" key="1">
    <source>
        <dbReference type="ARBA" id="ARBA00022723"/>
    </source>
</evidence>
<feature type="region of interest" description="Disordered" evidence="5">
    <location>
        <begin position="295"/>
        <end position="317"/>
    </location>
</feature>
<dbReference type="Proteomes" id="UP000383932">
    <property type="component" value="Unassembled WGS sequence"/>
</dbReference>
<keyword evidence="2 4" id="KW-0863">Zinc-finger</keyword>
<feature type="compositionally biased region" description="Basic and acidic residues" evidence="5">
    <location>
        <begin position="149"/>
        <end position="168"/>
    </location>
</feature>
<feature type="compositionally biased region" description="Gly residues" evidence="5">
    <location>
        <begin position="362"/>
        <end position="374"/>
    </location>
</feature>
<feature type="compositionally biased region" description="Gly residues" evidence="5">
    <location>
        <begin position="139"/>
        <end position="148"/>
    </location>
</feature>
<dbReference type="Pfam" id="PF13639">
    <property type="entry name" value="zf-RING_2"/>
    <property type="match status" value="1"/>
</dbReference>
<evidence type="ECO:0000256" key="2">
    <source>
        <dbReference type="ARBA" id="ARBA00022771"/>
    </source>
</evidence>
<dbReference type="SMART" id="SM00184">
    <property type="entry name" value="RING"/>
    <property type="match status" value="1"/>
</dbReference>
<reference evidence="7 8" key="1">
    <citation type="journal article" date="2019" name="Fungal Biol. Biotechnol.">
        <title>Draft genome sequence of fastidious pathogen Ceratobasidium theobromae, which causes vascular-streak dieback in Theobroma cacao.</title>
        <authorList>
            <person name="Ali S.S."/>
            <person name="Asman A."/>
            <person name="Shao J."/>
            <person name="Firmansyah A.P."/>
            <person name="Susilo A.W."/>
            <person name="Rosmana A."/>
            <person name="McMahon P."/>
            <person name="Junaid M."/>
            <person name="Guest D."/>
            <person name="Kheng T.Y."/>
            <person name="Meinhardt L.W."/>
            <person name="Bailey B.A."/>
        </authorList>
    </citation>
    <scope>NUCLEOTIDE SEQUENCE [LARGE SCALE GENOMIC DNA]</scope>
    <source>
        <strain evidence="7 8">CT2</strain>
    </source>
</reference>
<feature type="compositionally biased region" description="Gly residues" evidence="5">
    <location>
        <begin position="98"/>
        <end position="108"/>
    </location>
</feature>
<evidence type="ECO:0000256" key="3">
    <source>
        <dbReference type="ARBA" id="ARBA00022833"/>
    </source>
</evidence>
<evidence type="ECO:0000256" key="5">
    <source>
        <dbReference type="SAM" id="MobiDB-lite"/>
    </source>
</evidence>
<dbReference type="InterPro" id="IPR001841">
    <property type="entry name" value="Znf_RING"/>
</dbReference>
<organism evidence="7 8">
    <name type="scientific">Ceratobasidium theobromae</name>
    <dbReference type="NCBI Taxonomy" id="1582974"/>
    <lineage>
        <taxon>Eukaryota</taxon>
        <taxon>Fungi</taxon>
        <taxon>Dikarya</taxon>
        <taxon>Basidiomycota</taxon>
        <taxon>Agaricomycotina</taxon>
        <taxon>Agaricomycetes</taxon>
        <taxon>Cantharellales</taxon>
        <taxon>Ceratobasidiaceae</taxon>
        <taxon>Ceratobasidium</taxon>
    </lineage>
</organism>
<protein>
    <submittedName>
        <fullName evidence="7">Zf-rbx1 domain-containing protein</fullName>
    </submittedName>
</protein>
<feature type="region of interest" description="Disordered" evidence="5">
    <location>
        <begin position="80"/>
        <end position="201"/>
    </location>
</feature>
<dbReference type="InterPro" id="IPR013083">
    <property type="entry name" value="Znf_RING/FYVE/PHD"/>
</dbReference>
<accession>A0A5N5QAY3</accession>
<proteinExistence type="predicted"/>
<keyword evidence="3" id="KW-0862">Zinc</keyword>
<dbReference type="PROSITE" id="PS50089">
    <property type="entry name" value="ZF_RING_2"/>
    <property type="match status" value="1"/>
</dbReference>
<name>A0A5N5QAY3_9AGAM</name>
<keyword evidence="8" id="KW-1185">Reference proteome</keyword>
<evidence type="ECO:0000313" key="7">
    <source>
        <dbReference type="EMBL" id="KAB5588799.1"/>
    </source>
</evidence>
<dbReference type="SUPFAM" id="SSF57850">
    <property type="entry name" value="RING/U-box"/>
    <property type="match status" value="1"/>
</dbReference>